<evidence type="ECO:0000256" key="1">
    <source>
        <dbReference type="SAM" id="Phobius"/>
    </source>
</evidence>
<accession>A0A9P7Z0C6</accession>
<protein>
    <submittedName>
        <fullName evidence="2">Uncharacterized protein</fullName>
    </submittedName>
</protein>
<keyword evidence="1" id="KW-1133">Transmembrane helix</keyword>
<keyword evidence="1" id="KW-0812">Transmembrane</keyword>
<evidence type="ECO:0000313" key="2">
    <source>
        <dbReference type="EMBL" id="KAG9242525.1"/>
    </source>
</evidence>
<evidence type="ECO:0000313" key="3">
    <source>
        <dbReference type="Proteomes" id="UP000887226"/>
    </source>
</evidence>
<sequence length="193" mass="21460">MADAINSHRTIPAQLQFDIHYVRGVNRQVRSRSSIKKRFSLLTTLLALTSLAAASVISRQDPGNTTSTESLTDPIGEINPFSIIPIPLSLARSIIPAKYKILTSGIKALAPWLSDGAYPVVLRTTVDHDIRLAAFKDAHFRNIFGIAVDVAFLENRDLPCETLKRYQFNDGDDADRLRFCEMGDGRVGRDGYR</sequence>
<reference evidence="2" key="1">
    <citation type="journal article" date="2021" name="IMA Fungus">
        <title>Genomic characterization of three marine fungi, including Emericellopsis atlantica sp. nov. with signatures of a generalist lifestyle and marine biomass degradation.</title>
        <authorList>
            <person name="Hagestad O.C."/>
            <person name="Hou L."/>
            <person name="Andersen J.H."/>
            <person name="Hansen E.H."/>
            <person name="Altermark B."/>
            <person name="Li C."/>
            <person name="Kuhnert E."/>
            <person name="Cox R.J."/>
            <person name="Crous P.W."/>
            <person name="Spatafora J.W."/>
            <person name="Lail K."/>
            <person name="Amirebrahimi M."/>
            <person name="Lipzen A."/>
            <person name="Pangilinan J."/>
            <person name="Andreopoulos W."/>
            <person name="Hayes R.D."/>
            <person name="Ng V."/>
            <person name="Grigoriev I.V."/>
            <person name="Jackson S.A."/>
            <person name="Sutton T.D.S."/>
            <person name="Dobson A.D.W."/>
            <person name="Rama T."/>
        </authorList>
    </citation>
    <scope>NUCLEOTIDE SEQUENCE</scope>
    <source>
        <strain evidence="2">TRa3180A</strain>
    </source>
</reference>
<dbReference type="AlphaFoldDB" id="A0A9P7Z0C6"/>
<gene>
    <name evidence="2" type="ORF">BJ878DRAFT_577337</name>
</gene>
<comment type="caution">
    <text evidence="2">The sequence shown here is derived from an EMBL/GenBank/DDBJ whole genome shotgun (WGS) entry which is preliminary data.</text>
</comment>
<dbReference type="Proteomes" id="UP000887226">
    <property type="component" value="Unassembled WGS sequence"/>
</dbReference>
<dbReference type="OrthoDB" id="265717at2759"/>
<keyword evidence="1" id="KW-0472">Membrane</keyword>
<organism evidence="2 3">
    <name type="scientific">Calycina marina</name>
    <dbReference type="NCBI Taxonomy" id="1763456"/>
    <lineage>
        <taxon>Eukaryota</taxon>
        <taxon>Fungi</taxon>
        <taxon>Dikarya</taxon>
        <taxon>Ascomycota</taxon>
        <taxon>Pezizomycotina</taxon>
        <taxon>Leotiomycetes</taxon>
        <taxon>Helotiales</taxon>
        <taxon>Pezizellaceae</taxon>
        <taxon>Calycina</taxon>
    </lineage>
</organism>
<proteinExistence type="predicted"/>
<feature type="transmembrane region" description="Helical" evidence="1">
    <location>
        <begin position="39"/>
        <end position="57"/>
    </location>
</feature>
<keyword evidence="3" id="KW-1185">Reference proteome</keyword>
<dbReference type="EMBL" id="MU254064">
    <property type="protein sequence ID" value="KAG9242525.1"/>
    <property type="molecule type" value="Genomic_DNA"/>
</dbReference>
<name>A0A9P7Z0C6_9HELO</name>